<dbReference type="AlphaFoldDB" id="A0A8R7UBZ7"/>
<organism evidence="2 3">
    <name type="scientific">Triticum urartu</name>
    <name type="common">Red wild einkorn</name>
    <name type="synonym">Crithodium urartu</name>
    <dbReference type="NCBI Taxonomy" id="4572"/>
    <lineage>
        <taxon>Eukaryota</taxon>
        <taxon>Viridiplantae</taxon>
        <taxon>Streptophyta</taxon>
        <taxon>Embryophyta</taxon>
        <taxon>Tracheophyta</taxon>
        <taxon>Spermatophyta</taxon>
        <taxon>Magnoliopsida</taxon>
        <taxon>Liliopsida</taxon>
        <taxon>Poales</taxon>
        <taxon>Poaceae</taxon>
        <taxon>BOP clade</taxon>
        <taxon>Pooideae</taxon>
        <taxon>Triticodae</taxon>
        <taxon>Triticeae</taxon>
        <taxon>Triticinae</taxon>
        <taxon>Triticum</taxon>
    </lineage>
</organism>
<evidence type="ECO:0000313" key="2">
    <source>
        <dbReference type="EnsemblPlants" id="TuG1812G0500000769.01.T01.cds390826"/>
    </source>
</evidence>
<proteinExistence type="predicted"/>
<dbReference type="EnsemblPlants" id="TuG1812G0500000769.01.T01">
    <property type="protein sequence ID" value="TuG1812G0500000769.01.T01.cds390826"/>
    <property type="gene ID" value="TuG1812G0500000769.01"/>
</dbReference>
<protein>
    <submittedName>
        <fullName evidence="2">Uncharacterized protein</fullName>
    </submittedName>
</protein>
<evidence type="ECO:0000256" key="1">
    <source>
        <dbReference type="SAM" id="MobiDB-lite"/>
    </source>
</evidence>
<name>A0A8R7UBZ7_TRIUA</name>
<keyword evidence="3" id="KW-1185">Reference proteome</keyword>
<sequence>MARLFPVPDQIQHAPNRIHSPHHHSSQSLPRSRRRCLLDSHLDGTTTATRTSSSPSDGNVLRHRCGRAAATSRGTPPAEGESSLSSLSTMKHTQAGEEPRCPTSTAARSRQII</sequence>
<feature type="compositionally biased region" description="Polar residues" evidence="1">
    <location>
        <begin position="82"/>
        <end position="92"/>
    </location>
</feature>
<dbReference type="Gramene" id="TuG1812G0500000769.01.T01">
    <property type="protein sequence ID" value="TuG1812G0500000769.01.T01.cds390826"/>
    <property type="gene ID" value="TuG1812G0500000769.01"/>
</dbReference>
<feature type="compositionally biased region" description="Polar residues" evidence="1">
    <location>
        <begin position="102"/>
        <end position="113"/>
    </location>
</feature>
<feature type="compositionally biased region" description="Basic residues" evidence="1">
    <location>
        <begin position="19"/>
        <end position="35"/>
    </location>
</feature>
<dbReference type="Proteomes" id="UP000015106">
    <property type="component" value="Chromosome 5"/>
</dbReference>
<reference evidence="3" key="1">
    <citation type="journal article" date="2013" name="Nature">
        <title>Draft genome of the wheat A-genome progenitor Triticum urartu.</title>
        <authorList>
            <person name="Ling H.Q."/>
            <person name="Zhao S."/>
            <person name="Liu D."/>
            <person name="Wang J."/>
            <person name="Sun H."/>
            <person name="Zhang C."/>
            <person name="Fan H."/>
            <person name="Li D."/>
            <person name="Dong L."/>
            <person name="Tao Y."/>
            <person name="Gao C."/>
            <person name="Wu H."/>
            <person name="Li Y."/>
            <person name="Cui Y."/>
            <person name="Guo X."/>
            <person name="Zheng S."/>
            <person name="Wang B."/>
            <person name="Yu K."/>
            <person name="Liang Q."/>
            <person name="Yang W."/>
            <person name="Lou X."/>
            <person name="Chen J."/>
            <person name="Feng M."/>
            <person name="Jian J."/>
            <person name="Zhang X."/>
            <person name="Luo G."/>
            <person name="Jiang Y."/>
            <person name="Liu J."/>
            <person name="Wang Z."/>
            <person name="Sha Y."/>
            <person name="Zhang B."/>
            <person name="Wu H."/>
            <person name="Tang D."/>
            <person name="Shen Q."/>
            <person name="Xue P."/>
            <person name="Zou S."/>
            <person name="Wang X."/>
            <person name="Liu X."/>
            <person name="Wang F."/>
            <person name="Yang Y."/>
            <person name="An X."/>
            <person name="Dong Z."/>
            <person name="Zhang K."/>
            <person name="Zhang X."/>
            <person name="Luo M.C."/>
            <person name="Dvorak J."/>
            <person name="Tong Y."/>
            <person name="Wang J."/>
            <person name="Yang H."/>
            <person name="Li Z."/>
            <person name="Wang D."/>
            <person name="Zhang A."/>
            <person name="Wang J."/>
        </authorList>
    </citation>
    <scope>NUCLEOTIDE SEQUENCE</scope>
    <source>
        <strain evidence="3">cv. G1812</strain>
    </source>
</reference>
<feature type="compositionally biased region" description="Low complexity" evidence="1">
    <location>
        <begin position="45"/>
        <end position="56"/>
    </location>
</feature>
<feature type="region of interest" description="Disordered" evidence="1">
    <location>
        <begin position="1"/>
        <end position="113"/>
    </location>
</feature>
<reference evidence="2" key="3">
    <citation type="submission" date="2022-06" db="UniProtKB">
        <authorList>
            <consortium name="EnsemblPlants"/>
        </authorList>
    </citation>
    <scope>IDENTIFICATION</scope>
</reference>
<evidence type="ECO:0000313" key="3">
    <source>
        <dbReference type="Proteomes" id="UP000015106"/>
    </source>
</evidence>
<accession>A0A8R7UBZ7</accession>
<reference evidence="2" key="2">
    <citation type="submission" date="2018-03" db="EMBL/GenBank/DDBJ databases">
        <title>The Triticum urartu genome reveals the dynamic nature of wheat genome evolution.</title>
        <authorList>
            <person name="Ling H."/>
            <person name="Ma B."/>
            <person name="Shi X."/>
            <person name="Liu H."/>
            <person name="Dong L."/>
            <person name="Sun H."/>
            <person name="Cao Y."/>
            <person name="Gao Q."/>
            <person name="Zheng S."/>
            <person name="Li Y."/>
            <person name="Yu Y."/>
            <person name="Du H."/>
            <person name="Qi M."/>
            <person name="Li Y."/>
            <person name="Yu H."/>
            <person name="Cui Y."/>
            <person name="Wang N."/>
            <person name="Chen C."/>
            <person name="Wu H."/>
            <person name="Zhao Y."/>
            <person name="Zhang J."/>
            <person name="Li Y."/>
            <person name="Zhou W."/>
            <person name="Zhang B."/>
            <person name="Hu W."/>
            <person name="Eijk M."/>
            <person name="Tang J."/>
            <person name="Witsenboer H."/>
            <person name="Zhao S."/>
            <person name="Li Z."/>
            <person name="Zhang A."/>
            <person name="Wang D."/>
            <person name="Liang C."/>
        </authorList>
    </citation>
    <scope>NUCLEOTIDE SEQUENCE [LARGE SCALE GENOMIC DNA]</scope>
    <source>
        <strain evidence="2">cv. G1812</strain>
    </source>
</reference>